<keyword evidence="3" id="KW-1185">Reference proteome</keyword>
<feature type="domain" description="HEPN" evidence="1">
    <location>
        <begin position="171"/>
        <end position="292"/>
    </location>
</feature>
<comment type="caution">
    <text evidence="2">The sequence shown here is derived from an EMBL/GenBank/DDBJ whole genome shotgun (WGS) entry which is preliminary data.</text>
</comment>
<proteinExistence type="predicted"/>
<dbReference type="Pfam" id="PF05168">
    <property type="entry name" value="HEPN"/>
    <property type="match status" value="1"/>
</dbReference>
<dbReference type="Pfam" id="PF01909">
    <property type="entry name" value="NTP_transf_2"/>
    <property type="match status" value="1"/>
</dbReference>
<protein>
    <submittedName>
        <fullName evidence="2">HEPN domain-containing protein</fullName>
    </submittedName>
</protein>
<dbReference type="InterPro" id="IPR002934">
    <property type="entry name" value="Polymerase_NTP_transf_dom"/>
</dbReference>
<dbReference type="Gene3D" id="3.30.460.10">
    <property type="entry name" value="Beta Polymerase, domain 2"/>
    <property type="match status" value="1"/>
</dbReference>
<dbReference type="Proteomes" id="UP000639859">
    <property type="component" value="Unassembled WGS sequence"/>
</dbReference>
<dbReference type="EMBL" id="JADWOX010000011">
    <property type="protein sequence ID" value="MBI1685166.1"/>
    <property type="molecule type" value="Genomic_DNA"/>
</dbReference>
<dbReference type="PANTHER" id="PTHR33933:SF1">
    <property type="entry name" value="PROTEIN ADENYLYLTRANSFERASE MNTA-RELATED"/>
    <property type="match status" value="1"/>
</dbReference>
<sequence length="306" mass="35528">MKTSLDHLPAGKRKELEFVVETLRSGFADALSRRTMPRFRNGRLLKIILFGSYARGDWVEDPKGRYFSDFDLLVVVNHDDLADLEKFWSKSDEVLLRELASGEHLRTQPNFIVHSLDDVNEQLRLGRYFFTDILRDGITLFEESGFPLASPEALSPRDAYSETKSYHEEWFESADQFLETGRDHIAKGPRWSKKAAFELHQAAERFYHGIVLVLTLYSSKTHRLNLLRDRAEAMDARLIGIWPGSNKFERQGFDLIRRAYVEARYSKTYEISVEHLGWLEERVGTLKDMVEIIAQERIAELERLAA</sequence>
<dbReference type="SUPFAM" id="SSF81301">
    <property type="entry name" value="Nucleotidyltransferase"/>
    <property type="match status" value="1"/>
</dbReference>
<dbReference type="CDD" id="cd05403">
    <property type="entry name" value="NT_KNTase_like"/>
    <property type="match status" value="1"/>
</dbReference>
<dbReference type="InterPro" id="IPR007842">
    <property type="entry name" value="HEPN_dom"/>
</dbReference>
<name>A0ABS0SZV5_9CAUL</name>
<dbReference type="Gene3D" id="1.20.120.330">
    <property type="entry name" value="Nucleotidyltransferases domain 2"/>
    <property type="match status" value="1"/>
</dbReference>
<dbReference type="InterPro" id="IPR043519">
    <property type="entry name" value="NT_sf"/>
</dbReference>
<dbReference type="SMART" id="SM00748">
    <property type="entry name" value="HEPN"/>
    <property type="match status" value="1"/>
</dbReference>
<dbReference type="RefSeq" id="WP_198577075.1">
    <property type="nucleotide sequence ID" value="NZ_JADWOX010000011.1"/>
</dbReference>
<reference evidence="2 3" key="1">
    <citation type="submission" date="2020-11" db="EMBL/GenBank/DDBJ databases">
        <title>genome sequence of strain KACC 18849.</title>
        <authorList>
            <person name="Gao J."/>
            <person name="Zhang X."/>
        </authorList>
    </citation>
    <scope>NUCLEOTIDE SEQUENCE [LARGE SCALE GENOMIC DNA]</scope>
    <source>
        <strain evidence="2 3">KACC 18849</strain>
    </source>
</reference>
<organism evidence="2 3">
    <name type="scientific">Caulobacter hibisci</name>
    <dbReference type="NCBI Taxonomy" id="2035993"/>
    <lineage>
        <taxon>Bacteria</taxon>
        <taxon>Pseudomonadati</taxon>
        <taxon>Pseudomonadota</taxon>
        <taxon>Alphaproteobacteria</taxon>
        <taxon>Caulobacterales</taxon>
        <taxon>Caulobacteraceae</taxon>
        <taxon>Caulobacter</taxon>
    </lineage>
</organism>
<evidence type="ECO:0000259" key="1">
    <source>
        <dbReference type="SMART" id="SM00748"/>
    </source>
</evidence>
<gene>
    <name evidence="2" type="ORF">I4Q42_15965</name>
</gene>
<dbReference type="InterPro" id="IPR052548">
    <property type="entry name" value="Type_VII_TA_antitoxin"/>
</dbReference>
<evidence type="ECO:0000313" key="2">
    <source>
        <dbReference type="EMBL" id="MBI1685166.1"/>
    </source>
</evidence>
<dbReference type="PANTHER" id="PTHR33933">
    <property type="entry name" value="NUCLEOTIDYLTRANSFERASE"/>
    <property type="match status" value="1"/>
</dbReference>
<accession>A0ABS0SZV5</accession>
<evidence type="ECO:0000313" key="3">
    <source>
        <dbReference type="Proteomes" id="UP000639859"/>
    </source>
</evidence>